<sequence length="48" mass="5420">MAPNEPDASVYLSLNLSYQRLAMKSETAVPKLEVHQVKMDDRIDGNIM</sequence>
<reference evidence="3" key="2">
    <citation type="journal article" date="2017" name="Nat. Microbiol.">
        <title>Global analysis of biosynthetic gene clusters reveals vast potential of secondary metabolite production in Penicillium species.</title>
        <authorList>
            <person name="Nielsen J.C."/>
            <person name="Grijseels S."/>
            <person name="Prigent S."/>
            <person name="Ji B."/>
            <person name="Dainat J."/>
            <person name="Nielsen K.F."/>
            <person name="Frisvad J.C."/>
            <person name="Workman M."/>
            <person name="Nielsen J."/>
        </authorList>
    </citation>
    <scope>NUCLEOTIDE SEQUENCE [LARGE SCALE GENOMIC DNA]</scope>
    <source>
        <strain evidence="3">IBT 31811</strain>
    </source>
</reference>
<evidence type="ECO:0000313" key="1">
    <source>
        <dbReference type="EMBL" id="OQD74995.1"/>
    </source>
</evidence>
<reference evidence="2" key="1">
    <citation type="submission" date="2016-08" db="EMBL/GenBank/DDBJ databases">
        <title>Uncovering the secondary metabolism of Penicillium species provides insights into the evolution of 6-MSA pathways.</title>
        <authorList>
            <person name="Nielsen J.C."/>
            <person name="Nielsen J."/>
        </authorList>
    </citation>
    <scope>NUCLEOTIDE SEQUENCE [LARGE SCALE GENOMIC DNA]</scope>
    <source>
        <strain evidence="2">IBT 31811</strain>
    </source>
</reference>
<dbReference type="Proteomes" id="UP000191672">
    <property type="component" value="Unassembled WGS sequence"/>
</dbReference>
<feature type="non-terminal residue" evidence="2">
    <location>
        <position position="48"/>
    </location>
</feature>
<dbReference type="EMBL" id="MDYN01000123">
    <property type="protein sequence ID" value="OQD76730.1"/>
    <property type="molecule type" value="Genomic_DNA"/>
</dbReference>
<protein>
    <submittedName>
        <fullName evidence="2">Uncharacterized protein</fullName>
    </submittedName>
</protein>
<comment type="caution">
    <text evidence="2">The sequence shown here is derived from an EMBL/GenBank/DDBJ whole genome shotgun (WGS) entry which is preliminary data.</text>
</comment>
<dbReference type="AlphaFoldDB" id="A0A1V6PI41"/>
<gene>
    <name evidence="2" type="ORF">PENANT_c123G05226</name>
    <name evidence="1" type="ORF">PENANT_c162G02743</name>
</gene>
<organism evidence="2 3">
    <name type="scientific">Penicillium antarcticum</name>
    <dbReference type="NCBI Taxonomy" id="416450"/>
    <lineage>
        <taxon>Eukaryota</taxon>
        <taxon>Fungi</taxon>
        <taxon>Dikarya</taxon>
        <taxon>Ascomycota</taxon>
        <taxon>Pezizomycotina</taxon>
        <taxon>Eurotiomycetes</taxon>
        <taxon>Eurotiomycetidae</taxon>
        <taxon>Eurotiales</taxon>
        <taxon>Aspergillaceae</taxon>
        <taxon>Penicillium</taxon>
    </lineage>
</organism>
<name>A0A1V6PI41_9EURO</name>
<accession>A0A1V6PI41</accession>
<dbReference type="EMBL" id="MDYN01000162">
    <property type="protein sequence ID" value="OQD74995.1"/>
    <property type="molecule type" value="Genomic_DNA"/>
</dbReference>
<evidence type="ECO:0000313" key="2">
    <source>
        <dbReference type="EMBL" id="OQD76730.1"/>
    </source>
</evidence>
<keyword evidence="3" id="KW-1185">Reference proteome</keyword>
<evidence type="ECO:0000313" key="3">
    <source>
        <dbReference type="Proteomes" id="UP000191672"/>
    </source>
</evidence>
<proteinExistence type="predicted"/>